<evidence type="ECO:0008006" key="3">
    <source>
        <dbReference type="Google" id="ProtNLM"/>
    </source>
</evidence>
<organism evidence="1 2">
    <name type="scientific">Kaistia defluvii</name>
    <dbReference type="NCBI Taxonomy" id="410841"/>
    <lineage>
        <taxon>Bacteria</taxon>
        <taxon>Pseudomonadati</taxon>
        <taxon>Pseudomonadota</taxon>
        <taxon>Alphaproteobacteria</taxon>
        <taxon>Hyphomicrobiales</taxon>
        <taxon>Kaistiaceae</taxon>
        <taxon>Kaistia</taxon>
    </lineage>
</organism>
<protein>
    <recommendedName>
        <fullName evidence="3">SIR2-like domain-containing protein</fullName>
    </recommendedName>
</protein>
<dbReference type="Proteomes" id="UP001549321">
    <property type="component" value="Unassembled WGS sequence"/>
</dbReference>
<keyword evidence="2" id="KW-1185">Reference proteome</keyword>
<dbReference type="Pfam" id="PF13289">
    <property type="entry name" value="SIR2_2"/>
    <property type="match status" value="1"/>
</dbReference>
<proteinExistence type="predicted"/>
<gene>
    <name evidence="1" type="ORF">ABIE08_000838</name>
</gene>
<accession>A0ABV2QV77</accession>
<dbReference type="EMBL" id="JBEPSM010000001">
    <property type="protein sequence ID" value="MET4632925.1"/>
    <property type="molecule type" value="Genomic_DNA"/>
</dbReference>
<evidence type="ECO:0000313" key="1">
    <source>
        <dbReference type="EMBL" id="MET4632925.1"/>
    </source>
</evidence>
<reference evidence="1 2" key="1">
    <citation type="submission" date="2024-06" db="EMBL/GenBank/DDBJ databases">
        <title>Sorghum-associated microbial communities from plants grown in Nebraska, USA.</title>
        <authorList>
            <person name="Schachtman D."/>
        </authorList>
    </citation>
    <scope>NUCLEOTIDE SEQUENCE [LARGE SCALE GENOMIC DNA]</scope>
    <source>
        <strain evidence="1 2">3207</strain>
    </source>
</reference>
<name>A0ABV2QV77_9HYPH</name>
<comment type="caution">
    <text evidence="1">The sequence shown here is derived from an EMBL/GenBank/DDBJ whole genome shotgun (WGS) entry which is preliminary data.</text>
</comment>
<sequence length="402" mass="45329">MTGCAETARQLDMHLRAPRQVWLTGAGISFEAGLPLMFPLTDRIFQLLEKDESGGGTRDLIKMISDDLPIDLHIEHVLSHFGDLIALAERSKDKKAAIGTIRVHKIALQDAHHTILRHIRDILRWGYRPANDVEPEQIGNKEKPIVNIEHHRRFIRSLYKVNRAGLDDRRDAVHFVTTNYDTLLEDALALELVPYGDGFVGGAIASWDEQALELSQQNSRTRALITKLHGSIDWYRSGAEAGRVFRVRHDDLYPDRSNANGNVVIYPQSTKYMATREDPFGFLFERFRRLLANNRQQVLFTCGYSFGDDHIDAIIEQSLLHPDNKTTLVAFSKSRNAKLQRWGSSSAGNRIFVITEDGLYRGPDGPFFGATSSGAKRDWWSFSGATSFLEDGLPADVAEQID</sequence>
<evidence type="ECO:0000313" key="2">
    <source>
        <dbReference type="Proteomes" id="UP001549321"/>
    </source>
</evidence>
<dbReference type="RefSeq" id="WP_354548986.1">
    <property type="nucleotide sequence ID" value="NZ_JBEPSM010000001.1"/>
</dbReference>